<keyword evidence="4 7" id="KW-0456">Lyase</keyword>
<dbReference type="PROSITE" id="PS00187">
    <property type="entry name" value="TPP_ENZYMES"/>
    <property type="match status" value="1"/>
</dbReference>
<dbReference type="CDD" id="cd07035">
    <property type="entry name" value="TPP_PYR_POX_like"/>
    <property type="match status" value="1"/>
</dbReference>
<dbReference type="AlphaFoldDB" id="A0A7Z0KZG4"/>
<feature type="domain" description="Thiamine pyrophosphate enzyme TPP-binding" evidence="5">
    <location>
        <begin position="233"/>
        <end position="348"/>
    </location>
</feature>
<keyword evidence="8" id="KW-1185">Reference proteome</keyword>
<dbReference type="InterPro" id="IPR011766">
    <property type="entry name" value="TPP_enzyme_TPP-bd"/>
</dbReference>
<dbReference type="Pfam" id="PF02775">
    <property type="entry name" value="TPP_enzyme_C"/>
    <property type="match status" value="1"/>
</dbReference>
<evidence type="ECO:0000259" key="5">
    <source>
        <dbReference type="Pfam" id="PF02775"/>
    </source>
</evidence>
<keyword evidence="1" id="KW-0808">Transferase</keyword>
<dbReference type="GO" id="GO:0033980">
    <property type="term" value="F:phosphonopyruvate decarboxylase activity"/>
    <property type="evidence" value="ECO:0007669"/>
    <property type="project" value="UniProtKB-EC"/>
</dbReference>
<evidence type="ECO:0000259" key="6">
    <source>
        <dbReference type="Pfam" id="PF02776"/>
    </source>
</evidence>
<dbReference type="PANTHER" id="PTHR42818:SF1">
    <property type="entry name" value="SULFOPYRUVATE DECARBOXYLASE"/>
    <property type="match status" value="1"/>
</dbReference>
<dbReference type="InterPro" id="IPR029061">
    <property type="entry name" value="THDP-binding"/>
</dbReference>
<keyword evidence="2" id="KW-0210">Decarboxylase</keyword>
<dbReference type="InterPro" id="IPR000399">
    <property type="entry name" value="TPP-bd_CS"/>
</dbReference>
<evidence type="ECO:0000256" key="1">
    <source>
        <dbReference type="ARBA" id="ARBA00022679"/>
    </source>
</evidence>
<evidence type="ECO:0000256" key="4">
    <source>
        <dbReference type="ARBA" id="ARBA00023239"/>
    </source>
</evidence>
<dbReference type="EC" id="4.1.1.82" evidence="7"/>
<dbReference type="InterPro" id="IPR051818">
    <property type="entry name" value="TPP_dependent_decarboxylase"/>
</dbReference>
<dbReference type="RefSeq" id="WP_179907006.1">
    <property type="nucleotide sequence ID" value="NZ_JACBXS010000036.1"/>
</dbReference>
<organism evidence="7 8">
    <name type="scientific">Rhabdonatronobacter sediminivivens</name>
    <dbReference type="NCBI Taxonomy" id="2743469"/>
    <lineage>
        <taxon>Bacteria</taxon>
        <taxon>Pseudomonadati</taxon>
        <taxon>Pseudomonadota</taxon>
        <taxon>Alphaproteobacteria</taxon>
        <taxon>Rhodobacterales</taxon>
        <taxon>Paracoccaceae</taxon>
        <taxon>Rhabdonatronobacter</taxon>
    </lineage>
</organism>
<dbReference type="Gene3D" id="3.40.50.970">
    <property type="match status" value="2"/>
</dbReference>
<dbReference type="GO" id="GO:0000287">
    <property type="term" value="F:magnesium ion binding"/>
    <property type="evidence" value="ECO:0007669"/>
    <property type="project" value="InterPro"/>
</dbReference>
<sequence length="378" mass="39218">MISPRAFHAALAAEGVDFLAGVPDSLLKEFCAYVDAALPPEGHVIAANEGTAVGLAAGHHLATGSLPLVYLQNSGLGNTVNPILSLADPEVYALPMIVMVGWRGAPGVKDEPQHVKQGRVTPALLDAMELPYRALDGDPEAAAEAAAWACRTARETSAPVVLLVHKGAFAKAEEKRPARDIPDTMLTREAAIRLITGTLPAGATIVATTGMISRELYESRGALGQDRSGDFLTVGSMGHASQIALGIARARPGAQVVCLDGDGAALMHLGGMATVGTSATGDLLHVVLNNGAHDSVGGQPTVAQQIALTGIARACGYDAVEGPVEAEADIRAQVDRLAQAPGRRFLEVRVRPGSRADLGRPKESPAENKAQFIARLRG</sequence>
<dbReference type="GO" id="GO:0016740">
    <property type="term" value="F:transferase activity"/>
    <property type="evidence" value="ECO:0007669"/>
    <property type="project" value="UniProtKB-KW"/>
</dbReference>
<dbReference type="PANTHER" id="PTHR42818">
    <property type="entry name" value="SULFOPYRUVATE DECARBOXYLASE SUBUNIT ALPHA"/>
    <property type="match status" value="1"/>
</dbReference>
<dbReference type="CDD" id="cd03371">
    <property type="entry name" value="TPP_PpyrDC"/>
    <property type="match status" value="1"/>
</dbReference>
<dbReference type="InterPro" id="IPR012001">
    <property type="entry name" value="Thiamin_PyroP_enz_TPP-bd_dom"/>
</dbReference>
<dbReference type="GO" id="GO:0032923">
    <property type="term" value="P:organic phosphonate biosynthetic process"/>
    <property type="evidence" value="ECO:0007669"/>
    <property type="project" value="InterPro"/>
</dbReference>
<accession>A0A7Z0KZG4</accession>
<evidence type="ECO:0000313" key="8">
    <source>
        <dbReference type="Proteomes" id="UP000529417"/>
    </source>
</evidence>
<gene>
    <name evidence="7" type="primary">aepY</name>
    <name evidence="7" type="ORF">HUK65_14540</name>
</gene>
<dbReference type="Proteomes" id="UP000529417">
    <property type="component" value="Unassembled WGS sequence"/>
</dbReference>
<protein>
    <submittedName>
        <fullName evidence="7">Phosphonopyruvate decarboxylase</fullName>
        <ecNumber evidence="7">4.1.1.82</ecNumber>
    </submittedName>
</protein>
<dbReference type="Pfam" id="PF02776">
    <property type="entry name" value="TPP_enzyme_N"/>
    <property type="match status" value="1"/>
</dbReference>
<dbReference type="NCBIfam" id="TIGR03297">
    <property type="entry name" value="Ppyr-DeCO2ase"/>
    <property type="match status" value="1"/>
</dbReference>
<dbReference type="GO" id="GO:0030976">
    <property type="term" value="F:thiamine pyrophosphate binding"/>
    <property type="evidence" value="ECO:0007669"/>
    <property type="project" value="InterPro"/>
</dbReference>
<dbReference type="FunFam" id="3.40.50.970:FF:000100">
    <property type="entry name" value="Putative phosphonopyruvate decarboxylase"/>
    <property type="match status" value="1"/>
</dbReference>
<proteinExistence type="predicted"/>
<evidence type="ECO:0000256" key="2">
    <source>
        <dbReference type="ARBA" id="ARBA00022793"/>
    </source>
</evidence>
<dbReference type="InterPro" id="IPR017684">
    <property type="entry name" value="Phosphono-pyrv_decarboxylase"/>
</dbReference>
<name>A0A7Z0KZG4_9RHOB</name>
<keyword evidence="7" id="KW-0670">Pyruvate</keyword>
<keyword evidence="3" id="KW-0786">Thiamine pyrophosphate</keyword>
<comment type="caution">
    <text evidence="7">The sequence shown here is derived from an EMBL/GenBank/DDBJ whole genome shotgun (WGS) entry which is preliminary data.</text>
</comment>
<evidence type="ECO:0000313" key="7">
    <source>
        <dbReference type="EMBL" id="NYS26210.1"/>
    </source>
</evidence>
<evidence type="ECO:0000256" key="3">
    <source>
        <dbReference type="ARBA" id="ARBA00023052"/>
    </source>
</evidence>
<reference evidence="7 8" key="1">
    <citation type="journal article" date="2000" name="Arch. Microbiol.">
        <title>Rhodobaca bogoriensis gen. nov. and sp. nov., an alkaliphilic purple nonsulfur bacterium from African Rift Valley soda lakes.</title>
        <authorList>
            <person name="Milford A.D."/>
            <person name="Achenbach L.A."/>
            <person name="Jung D.O."/>
            <person name="Madigan M.T."/>
        </authorList>
    </citation>
    <scope>NUCLEOTIDE SEQUENCE [LARGE SCALE GENOMIC DNA]</scope>
    <source>
        <strain evidence="7 8">2376</strain>
    </source>
</reference>
<dbReference type="EMBL" id="JACBXS010000036">
    <property type="protein sequence ID" value="NYS26210.1"/>
    <property type="molecule type" value="Genomic_DNA"/>
</dbReference>
<feature type="domain" description="Thiamine pyrophosphate enzyme N-terminal TPP-binding" evidence="6">
    <location>
        <begin position="6"/>
        <end position="117"/>
    </location>
</feature>
<dbReference type="SUPFAM" id="SSF52518">
    <property type="entry name" value="Thiamin diphosphate-binding fold (THDP-binding)"/>
    <property type="match status" value="2"/>
</dbReference>